<proteinExistence type="predicted"/>
<sequence>MPREFTPEEKAAGHFIATTPEEKAEELFRAIRDYVRGELDRAIFLVKTDGQNFDETIGEMITDKFDIDVLESATKKVCVDNTKELREKLLKALTPQEKDDARTT</sequence>
<accession>A0A0F9QRG1</accession>
<evidence type="ECO:0000313" key="1">
    <source>
        <dbReference type="EMBL" id="KKN46815.1"/>
    </source>
</evidence>
<reference evidence="1" key="1">
    <citation type="journal article" date="2015" name="Nature">
        <title>Complex archaea that bridge the gap between prokaryotes and eukaryotes.</title>
        <authorList>
            <person name="Spang A."/>
            <person name="Saw J.H."/>
            <person name="Jorgensen S.L."/>
            <person name="Zaremba-Niedzwiedzka K."/>
            <person name="Martijn J."/>
            <person name="Lind A.E."/>
            <person name="van Eijk R."/>
            <person name="Schleper C."/>
            <person name="Guy L."/>
            <person name="Ettema T.J."/>
        </authorList>
    </citation>
    <scope>NUCLEOTIDE SEQUENCE</scope>
</reference>
<protein>
    <submittedName>
        <fullName evidence="1">Uncharacterized protein</fullName>
    </submittedName>
</protein>
<dbReference type="AlphaFoldDB" id="A0A0F9QRG1"/>
<dbReference type="EMBL" id="LAZR01001311">
    <property type="protein sequence ID" value="KKN46815.1"/>
    <property type="molecule type" value="Genomic_DNA"/>
</dbReference>
<gene>
    <name evidence="1" type="ORF">LCGC14_0669440</name>
</gene>
<comment type="caution">
    <text evidence="1">The sequence shown here is derived from an EMBL/GenBank/DDBJ whole genome shotgun (WGS) entry which is preliminary data.</text>
</comment>
<organism evidence="1">
    <name type="scientific">marine sediment metagenome</name>
    <dbReference type="NCBI Taxonomy" id="412755"/>
    <lineage>
        <taxon>unclassified sequences</taxon>
        <taxon>metagenomes</taxon>
        <taxon>ecological metagenomes</taxon>
    </lineage>
</organism>
<name>A0A0F9QRG1_9ZZZZ</name>